<name>A0A9P1DDV0_9DINO</name>
<keyword evidence="5" id="KW-1185">Reference proteome</keyword>
<evidence type="ECO:0000313" key="3">
    <source>
        <dbReference type="EMBL" id="CAL1161826.1"/>
    </source>
</evidence>
<dbReference type="EMBL" id="CAMXCT030004287">
    <property type="protein sequence ID" value="CAL4795763.1"/>
    <property type="molecule type" value="Genomic_DNA"/>
</dbReference>
<comment type="caution">
    <text evidence="2">The sequence shown here is derived from an EMBL/GenBank/DDBJ whole genome shotgun (WGS) entry which is preliminary data.</text>
</comment>
<evidence type="ECO:0000313" key="5">
    <source>
        <dbReference type="Proteomes" id="UP001152797"/>
    </source>
</evidence>
<dbReference type="EMBL" id="CAMXCT010004287">
    <property type="protein sequence ID" value="CAI4008451.1"/>
    <property type="molecule type" value="Genomic_DNA"/>
</dbReference>
<proteinExistence type="predicted"/>
<sequence>MNTATPSTTTKPHGKEVIPSLPVIRDIPPEGFNPDDSDDATNHGRPASNPRPASPPPGSPSAPVNDTSRPPTADAALIPATAKSSTVAPPATPATIAPLDRRSTHSSICPWYDFQDQLMDLILTYGYAASDLADDTWVTVHTGDAPVPSQVHQLATILYNVLIADPEYNAPILEKLQIPPEDLSGTQVKLFTAVELSHMASHLAITAIELARSARPDDYEDISDISD</sequence>
<dbReference type="EMBL" id="CAMXCT020004287">
    <property type="protein sequence ID" value="CAL1161826.1"/>
    <property type="molecule type" value="Genomic_DNA"/>
</dbReference>
<dbReference type="Proteomes" id="UP001152797">
    <property type="component" value="Unassembled WGS sequence"/>
</dbReference>
<dbReference type="AlphaFoldDB" id="A0A9P1DDV0"/>
<evidence type="ECO:0000256" key="1">
    <source>
        <dbReference type="SAM" id="MobiDB-lite"/>
    </source>
</evidence>
<reference evidence="2" key="1">
    <citation type="submission" date="2022-10" db="EMBL/GenBank/DDBJ databases">
        <authorList>
            <person name="Chen Y."/>
            <person name="Dougan E. K."/>
            <person name="Chan C."/>
            <person name="Rhodes N."/>
            <person name="Thang M."/>
        </authorList>
    </citation>
    <scope>NUCLEOTIDE SEQUENCE</scope>
</reference>
<reference evidence="3" key="2">
    <citation type="submission" date="2024-04" db="EMBL/GenBank/DDBJ databases">
        <authorList>
            <person name="Chen Y."/>
            <person name="Shah S."/>
            <person name="Dougan E. K."/>
            <person name="Thang M."/>
            <person name="Chan C."/>
        </authorList>
    </citation>
    <scope>NUCLEOTIDE SEQUENCE [LARGE SCALE GENOMIC DNA]</scope>
</reference>
<evidence type="ECO:0000313" key="4">
    <source>
        <dbReference type="EMBL" id="CAL4795763.1"/>
    </source>
</evidence>
<feature type="compositionally biased region" description="Polar residues" evidence="1">
    <location>
        <begin position="1"/>
        <end position="11"/>
    </location>
</feature>
<organism evidence="2">
    <name type="scientific">Cladocopium goreaui</name>
    <dbReference type="NCBI Taxonomy" id="2562237"/>
    <lineage>
        <taxon>Eukaryota</taxon>
        <taxon>Sar</taxon>
        <taxon>Alveolata</taxon>
        <taxon>Dinophyceae</taxon>
        <taxon>Suessiales</taxon>
        <taxon>Symbiodiniaceae</taxon>
        <taxon>Cladocopium</taxon>
    </lineage>
</organism>
<evidence type="ECO:0000313" key="2">
    <source>
        <dbReference type="EMBL" id="CAI4008451.1"/>
    </source>
</evidence>
<feature type="region of interest" description="Disordered" evidence="1">
    <location>
        <begin position="1"/>
        <end position="73"/>
    </location>
</feature>
<accession>A0A9P1DDV0</accession>
<protein>
    <submittedName>
        <fullName evidence="4">Ras protein-specific guanine nucleotide-releasing factor 2a</fullName>
    </submittedName>
</protein>
<gene>
    <name evidence="2" type="ORF">C1SCF055_LOCUS33894</name>
</gene>